<evidence type="ECO:0000313" key="4">
    <source>
        <dbReference type="EMBL" id="KAG6507284.1"/>
    </source>
</evidence>
<evidence type="ECO:0000313" key="5">
    <source>
        <dbReference type="Proteomes" id="UP000734854"/>
    </source>
</evidence>
<dbReference type="GO" id="GO:0043565">
    <property type="term" value="F:sequence-specific DNA binding"/>
    <property type="evidence" value="ECO:0007669"/>
    <property type="project" value="InterPro"/>
</dbReference>
<evidence type="ECO:0000256" key="1">
    <source>
        <dbReference type="PROSITE-ProRule" id="PRU00094"/>
    </source>
</evidence>
<protein>
    <recommendedName>
        <fullName evidence="3">GATA-type domain-containing protein</fullName>
    </recommendedName>
</protein>
<accession>A0A8J5GGK9</accession>
<feature type="domain" description="GATA-type" evidence="3">
    <location>
        <begin position="7"/>
        <end position="40"/>
    </location>
</feature>
<gene>
    <name evidence="4" type="ORF">ZIOFF_032626</name>
</gene>
<feature type="region of interest" description="Disordered" evidence="2">
    <location>
        <begin position="242"/>
        <end position="274"/>
    </location>
</feature>
<evidence type="ECO:0000256" key="2">
    <source>
        <dbReference type="SAM" id="MobiDB-lite"/>
    </source>
</evidence>
<dbReference type="Proteomes" id="UP000734854">
    <property type="component" value="Unassembled WGS sequence"/>
</dbReference>
<dbReference type="PROSITE" id="PS50114">
    <property type="entry name" value="GATA_ZN_FINGER_2"/>
    <property type="match status" value="1"/>
</dbReference>
<keyword evidence="5" id="KW-1185">Reference proteome</keyword>
<dbReference type="SMART" id="SM00401">
    <property type="entry name" value="ZnF_GATA"/>
    <property type="match status" value="1"/>
</dbReference>
<keyword evidence="1" id="KW-0479">Metal-binding</keyword>
<dbReference type="PROSITE" id="PS00344">
    <property type="entry name" value="GATA_ZN_FINGER_1"/>
    <property type="match status" value="1"/>
</dbReference>
<evidence type="ECO:0000259" key="3">
    <source>
        <dbReference type="PROSITE" id="PS50114"/>
    </source>
</evidence>
<keyword evidence="1" id="KW-0863">Zinc-finger</keyword>
<dbReference type="Pfam" id="PF00320">
    <property type="entry name" value="GATA"/>
    <property type="match status" value="1"/>
</dbReference>
<dbReference type="InterPro" id="IPR013088">
    <property type="entry name" value="Znf_NHR/GATA"/>
</dbReference>
<dbReference type="GO" id="GO:0008270">
    <property type="term" value="F:zinc ion binding"/>
    <property type="evidence" value="ECO:0007669"/>
    <property type="project" value="UniProtKB-KW"/>
</dbReference>
<dbReference type="InterPro" id="IPR000679">
    <property type="entry name" value="Znf_GATA"/>
</dbReference>
<dbReference type="AlphaFoldDB" id="A0A8J5GGK9"/>
<dbReference type="InterPro" id="IPR044589">
    <property type="entry name" value="GATA26/27"/>
</dbReference>
<dbReference type="PANTHER" id="PTHR46855">
    <property type="entry name" value="OSJNBB0038F03.10 PROTEIN"/>
    <property type="match status" value="1"/>
</dbReference>
<dbReference type="SUPFAM" id="SSF57716">
    <property type="entry name" value="Glucocorticoid receptor-like (DNA-binding domain)"/>
    <property type="match status" value="1"/>
</dbReference>
<sequence>MVKEGPCRHCGVTSTPLWRNGPPEKPILCNACGSRWRTKGSLTNYVPLHAREAFNVSEVKVPSKITVFFKEKKLQKKKESNYILEGDREVQYPDQYCHKFAEGDTSNRSSSGSAISGSDSCVNFGINDASEITGSVQSNIWDSLMPSKKRTFLPRPKSSSIEKLTKDLHSILHEEQASNMSRTTEEDNLLYESGTPFDSSEIGYGGILIKHPYAKSVEEESEASSFSVDKLKTIKEGYSSSTSFPVNSEDKGASCTKSGMDTMKSTSQVSRHTDNRDTISHEQIIMLQDRESPLGYADLSAIFNFEGFTKYLTYEEQHRLMKYLPCIDTTKPPESSQFLETFSHFQLLLREGVFDLSLPKTNVEECKTLRRLVLRNCRRFEWLRLYQKLKDASSKIREGDGTLTKLTFPRVYNFTSLKRQRDKQNLNSSDIKNLVKSAKRACKPELMNHHPSVSANQLESSAVSKVTDDVNEFLDHEDCCFSPRSFFTSLPDSNYTMFIADSTEDDLLLDVPPGISFPEAQLLCHPQEQKASLNGLPRDIGVEDRDRPSSSFSNR</sequence>
<proteinExistence type="predicted"/>
<dbReference type="CDD" id="cd00202">
    <property type="entry name" value="ZnF_GATA"/>
    <property type="match status" value="1"/>
</dbReference>
<dbReference type="GO" id="GO:0006355">
    <property type="term" value="P:regulation of DNA-templated transcription"/>
    <property type="evidence" value="ECO:0007669"/>
    <property type="project" value="InterPro"/>
</dbReference>
<feature type="region of interest" description="Disordered" evidence="2">
    <location>
        <begin position="533"/>
        <end position="555"/>
    </location>
</feature>
<dbReference type="Gene3D" id="3.30.50.10">
    <property type="entry name" value="Erythroid Transcription Factor GATA-1, subunit A"/>
    <property type="match status" value="1"/>
</dbReference>
<comment type="caution">
    <text evidence="4">The sequence shown here is derived from an EMBL/GenBank/DDBJ whole genome shotgun (WGS) entry which is preliminary data.</text>
</comment>
<dbReference type="EMBL" id="JACMSC010000009">
    <property type="protein sequence ID" value="KAG6507284.1"/>
    <property type="molecule type" value="Genomic_DNA"/>
</dbReference>
<reference evidence="4 5" key="1">
    <citation type="submission" date="2020-08" db="EMBL/GenBank/DDBJ databases">
        <title>Plant Genome Project.</title>
        <authorList>
            <person name="Zhang R.-G."/>
        </authorList>
    </citation>
    <scope>NUCLEOTIDE SEQUENCE [LARGE SCALE GENOMIC DNA]</scope>
    <source>
        <tissue evidence="4">Rhizome</tissue>
    </source>
</reference>
<name>A0A8J5GGK9_ZINOF</name>
<dbReference type="PANTHER" id="PTHR46855:SF1">
    <property type="entry name" value="GATA TRANSCRIPTION FACTOR 26"/>
    <property type="match status" value="1"/>
</dbReference>
<keyword evidence="1" id="KW-0862">Zinc</keyword>
<feature type="compositionally biased region" description="Polar residues" evidence="2">
    <location>
        <begin position="255"/>
        <end position="270"/>
    </location>
</feature>
<organism evidence="4 5">
    <name type="scientific">Zingiber officinale</name>
    <name type="common">Ginger</name>
    <name type="synonym">Amomum zingiber</name>
    <dbReference type="NCBI Taxonomy" id="94328"/>
    <lineage>
        <taxon>Eukaryota</taxon>
        <taxon>Viridiplantae</taxon>
        <taxon>Streptophyta</taxon>
        <taxon>Embryophyta</taxon>
        <taxon>Tracheophyta</taxon>
        <taxon>Spermatophyta</taxon>
        <taxon>Magnoliopsida</taxon>
        <taxon>Liliopsida</taxon>
        <taxon>Zingiberales</taxon>
        <taxon>Zingiberaceae</taxon>
        <taxon>Zingiber</taxon>
    </lineage>
</organism>